<dbReference type="AlphaFoldDB" id="A0A4Y2JU26"/>
<accession>A0A4Y2JU26</accession>
<reference evidence="1 2" key="1">
    <citation type="journal article" date="2019" name="Sci. Rep.">
        <title>Orb-weaving spider Araneus ventricosus genome elucidates the spidroin gene catalogue.</title>
        <authorList>
            <person name="Kono N."/>
            <person name="Nakamura H."/>
            <person name="Ohtoshi R."/>
            <person name="Moran D.A.P."/>
            <person name="Shinohara A."/>
            <person name="Yoshida Y."/>
            <person name="Fujiwara M."/>
            <person name="Mori M."/>
            <person name="Tomita M."/>
            <person name="Arakawa K."/>
        </authorList>
    </citation>
    <scope>NUCLEOTIDE SEQUENCE [LARGE SCALE GENOMIC DNA]</scope>
</reference>
<sequence length="105" mass="11557">MYPLPCLIGLNAQGIQLSLRSNSAATDFPASEGKKTKNRRGRKVPWVVMPITSKEGAPLRAKDEYVTEINDLLNESVSTNAVRNEINTLFHSGKLPRVRPKIALG</sequence>
<proteinExistence type="predicted"/>
<organism evidence="1 2">
    <name type="scientific">Araneus ventricosus</name>
    <name type="common">Orbweaver spider</name>
    <name type="synonym">Epeira ventricosa</name>
    <dbReference type="NCBI Taxonomy" id="182803"/>
    <lineage>
        <taxon>Eukaryota</taxon>
        <taxon>Metazoa</taxon>
        <taxon>Ecdysozoa</taxon>
        <taxon>Arthropoda</taxon>
        <taxon>Chelicerata</taxon>
        <taxon>Arachnida</taxon>
        <taxon>Araneae</taxon>
        <taxon>Araneomorphae</taxon>
        <taxon>Entelegynae</taxon>
        <taxon>Araneoidea</taxon>
        <taxon>Araneidae</taxon>
        <taxon>Araneus</taxon>
    </lineage>
</organism>
<keyword evidence="2" id="KW-1185">Reference proteome</keyword>
<dbReference type="Proteomes" id="UP000499080">
    <property type="component" value="Unassembled WGS sequence"/>
</dbReference>
<protein>
    <submittedName>
        <fullName evidence="1">Uncharacterized protein</fullName>
    </submittedName>
</protein>
<dbReference type="EMBL" id="BGPR01003910">
    <property type="protein sequence ID" value="GBM93841.1"/>
    <property type="molecule type" value="Genomic_DNA"/>
</dbReference>
<name>A0A4Y2JU26_ARAVE</name>
<evidence type="ECO:0000313" key="1">
    <source>
        <dbReference type="EMBL" id="GBM93841.1"/>
    </source>
</evidence>
<gene>
    <name evidence="1" type="ORF">AVEN_193927_1</name>
</gene>
<evidence type="ECO:0000313" key="2">
    <source>
        <dbReference type="Proteomes" id="UP000499080"/>
    </source>
</evidence>
<comment type="caution">
    <text evidence="1">The sequence shown here is derived from an EMBL/GenBank/DDBJ whole genome shotgun (WGS) entry which is preliminary data.</text>
</comment>